<feature type="compositionally biased region" description="Low complexity" evidence="1">
    <location>
        <begin position="38"/>
        <end position="48"/>
    </location>
</feature>
<feature type="transmembrane region" description="Helical" evidence="2">
    <location>
        <begin position="431"/>
        <end position="450"/>
    </location>
</feature>
<organism evidence="3 4">
    <name type="scientific">Ophiobolus disseminans</name>
    <dbReference type="NCBI Taxonomy" id="1469910"/>
    <lineage>
        <taxon>Eukaryota</taxon>
        <taxon>Fungi</taxon>
        <taxon>Dikarya</taxon>
        <taxon>Ascomycota</taxon>
        <taxon>Pezizomycotina</taxon>
        <taxon>Dothideomycetes</taxon>
        <taxon>Pleosporomycetidae</taxon>
        <taxon>Pleosporales</taxon>
        <taxon>Pleosporineae</taxon>
        <taxon>Phaeosphaeriaceae</taxon>
        <taxon>Ophiobolus</taxon>
    </lineage>
</organism>
<accession>A0A6A6ZWN7</accession>
<keyword evidence="4" id="KW-1185">Reference proteome</keyword>
<proteinExistence type="predicted"/>
<evidence type="ECO:0000313" key="4">
    <source>
        <dbReference type="Proteomes" id="UP000799424"/>
    </source>
</evidence>
<evidence type="ECO:0000256" key="2">
    <source>
        <dbReference type="SAM" id="Phobius"/>
    </source>
</evidence>
<feature type="compositionally biased region" description="Polar residues" evidence="1">
    <location>
        <begin position="18"/>
        <end position="27"/>
    </location>
</feature>
<sequence>MTPDHPRKSSRLRDMFKSRSSLSPSTHETSKKLLVSGTASPPATPISPTIKIGFEQVGLLPSERSSFAEASSELEHNGGARVAEVLMKQREELKGQSIPHNVDTALDTANVGHSDEIAKRVMKQEKDNEANVIAEAFQDALMKHKEEATQGEATGVENDGNMDRPGDEWRTSHLADGSDHRNCDSTERPSSSAVLGEADLSHKPASGFHLPNAFGVLSEKKSTAHNSTLSHPYRVSAGDCSPSLAFEMDGGPHPSTKLDTGSKQTLRAVDSQWKTEFNRSSTEILSNVADETFVDTDDDQELRCSPRGSFASNIFDNQDPFSKGIREYVASKIAEAMVEYDSQNVGEPRNTFQDTEKPVQIHFRIDISGLARKIDTKLSKPENAHDSVRTSAKHIGPYQIDNSRLAFVLQRGIVGLYLLVATTAFGGKSVFGILVSLLFIFIATFVLSLCEENPGAKEATDLVLAPMLVPWAYLGRFLQEAASKAARSGVGVMFDALGEVAEVTEVHMKTE</sequence>
<feature type="region of interest" description="Disordered" evidence="1">
    <location>
        <begin position="149"/>
        <end position="194"/>
    </location>
</feature>
<keyword evidence="2" id="KW-0472">Membrane</keyword>
<feature type="transmembrane region" description="Helical" evidence="2">
    <location>
        <begin position="405"/>
        <end position="425"/>
    </location>
</feature>
<evidence type="ECO:0000313" key="3">
    <source>
        <dbReference type="EMBL" id="KAF2825470.1"/>
    </source>
</evidence>
<feature type="compositionally biased region" description="Basic and acidic residues" evidence="1">
    <location>
        <begin position="1"/>
        <end position="17"/>
    </location>
</feature>
<feature type="compositionally biased region" description="Basic and acidic residues" evidence="1">
    <location>
        <begin position="161"/>
        <end position="187"/>
    </location>
</feature>
<feature type="region of interest" description="Disordered" evidence="1">
    <location>
        <begin position="1"/>
        <end position="48"/>
    </location>
</feature>
<protein>
    <submittedName>
        <fullName evidence="3">Uncharacterized protein</fullName>
    </submittedName>
</protein>
<evidence type="ECO:0000256" key="1">
    <source>
        <dbReference type="SAM" id="MobiDB-lite"/>
    </source>
</evidence>
<name>A0A6A6ZWN7_9PLEO</name>
<keyword evidence="2" id="KW-1133">Transmembrane helix</keyword>
<reference evidence="3" key="1">
    <citation type="journal article" date="2020" name="Stud. Mycol.">
        <title>101 Dothideomycetes genomes: a test case for predicting lifestyles and emergence of pathogens.</title>
        <authorList>
            <person name="Haridas S."/>
            <person name="Albert R."/>
            <person name="Binder M."/>
            <person name="Bloem J."/>
            <person name="Labutti K."/>
            <person name="Salamov A."/>
            <person name="Andreopoulos B."/>
            <person name="Baker S."/>
            <person name="Barry K."/>
            <person name="Bills G."/>
            <person name="Bluhm B."/>
            <person name="Cannon C."/>
            <person name="Castanera R."/>
            <person name="Culley D."/>
            <person name="Daum C."/>
            <person name="Ezra D."/>
            <person name="Gonzalez J."/>
            <person name="Henrissat B."/>
            <person name="Kuo A."/>
            <person name="Liang C."/>
            <person name="Lipzen A."/>
            <person name="Lutzoni F."/>
            <person name="Magnuson J."/>
            <person name="Mondo S."/>
            <person name="Nolan M."/>
            <person name="Ohm R."/>
            <person name="Pangilinan J."/>
            <person name="Park H.-J."/>
            <person name="Ramirez L."/>
            <person name="Alfaro M."/>
            <person name="Sun H."/>
            <person name="Tritt A."/>
            <person name="Yoshinaga Y."/>
            <person name="Zwiers L.-H."/>
            <person name="Turgeon B."/>
            <person name="Goodwin S."/>
            <person name="Spatafora J."/>
            <person name="Crous P."/>
            <person name="Grigoriev I."/>
        </authorList>
    </citation>
    <scope>NUCLEOTIDE SEQUENCE</scope>
    <source>
        <strain evidence="3">CBS 113818</strain>
    </source>
</reference>
<dbReference type="AlphaFoldDB" id="A0A6A6ZWN7"/>
<keyword evidence="2" id="KW-0812">Transmembrane</keyword>
<dbReference type="OrthoDB" id="3797732at2759"/>
<gene>
    <name evidence="3" type="ORF">CC86DRAFT_407680</name>
</gene>
<dbReference type="EMBL" id="MU006228">
    <property type="protein sequence ID" value="KAF2825470.1"/>
    <property type="molecule type" value="Genomic_DNA"/>
</dbReference>
<dbReference type="Proteomes" id="UP000799424">
    <property type="component" value="Unassembled WGS sequence"/>
</dbReference>